<evidence type="ECO:0000313" key="2">
    <source>
        <dbReference type="EMBL" id="KAK4448898.1"/>
    </source>
</evidence>
<dbReference type="Proteomes" id="UP001321760">
    <property type="component" value="Unassembled WGS sequence"/>
</dbReference>
<dbReference type="AlphaFoldDB" id="A0AAV9GK36"/>
<accession>A0AAV9GK36</accession>
<protein>
    <recommendedName>
        <fullName evidence="4">Ecp2 effector protein domain-containing protein</fullName>
    </recommendedName>
</protein>
<gene>
    <name evidence="2" type="ORF">QBC34DRAFT_425988</name>
</gene>
<proteinExistence type="predicted"/>
<feature type="chain" id="PRO_5043406912" description="Ecp2 effector protein domain-containing protein" evidence="1">
    <location>
        <begin position="22"/>
        <end position="152"/>
    </location>
</feature>
<reference evidence="2" key="1">
    <citation type="journal article" date="2023" name="Mol. Phylogenet. Evol.">
        <title>Genome-scale phylogeny and comparative genomics of the fungal order Sordariales.</title>
        <authorList>
            <person name="Hensen N."/>
            <person name="Bonometti L."/>
            <person name="Westerberg I."/>
            <person name="Brannstrom I.O."/>
            <person name="Guillou S."/>
            <person name="Cros-Aarteil S."/>
            <person name="Calhoun S."/>
            <person name="Haridas S."/>
            <person name="Kuo A."/>
            <person name="Mondo S."/>
            <person name="Pangilinan J."/>
            <person name="Riley R."/>
            <person name="LaButti K."/>
            <person name="Andreopoulos B."/>
            <person name="Lipzen A."/>
            <person name="Chen C."/>
            <person name="Yan M."/>
            <person name="Daum C."/>
            <person name="Ng V."/>
            <person name="Clum A."/>
            <person name="Steindorff A."/>
            <person name="Ohm R.A."/>
            <person name="Martin F."/>
            <person name="Silar P."/>
            <person name="Natvig D.O."/>
            <person name="Lalanne C."/>
            <person name="Gautier V."/>
            <person name="Ament-Velasquez S.L."/>
            <person name="Kruys A."/>
            <person name="Hutchinson M.I."/>
            <person name="Powell A.J."/>
            <person name="Barry K."/>
            <person name="Miller A.N."/>
            <person name="Grigoriev I.V."/>
            <person name="Debuchy R."/>
            <person name="Gladieux P."/>
            <person name="Hiltunen Thoren M."/>
            <person name="Johannesson H."/>
        </authorList>
    </citation>
    <scope>NUCLEOTIDE SEQUENCE</scope>
    <source>
        <strain evidence="2">PSN243</strain>
    </source>
</reference>
<keyword evidence="1" id="KW-0732">Signal</keyword>
<comment type="caution">
    <text evidence="2">The sequence shown here is derived from an EMBL/GenBank/DDBJ whole genome shotgun (WGS) entry which is preliminary data.</text>
</comment>
<organism evidence="2 3">
    <name type="scientific">Podospora aff. communis PSN243</name>
    <dbReference type="NCBI Taxonomy" id="3040156"/>
    <lineage>
        <taxon>Eukaryota</taxon>
        <taxon>Fungi</taxon>
        <taxon>Dikarya</taxon>
        <taxon>Ascomycota</taxon>
        <taxon>Pezizomycotina</taxon>
        <taxon>Sordariomycetes</taxon>
        <taxon>Sordariomycetidae</taxon>
        <taxon>Sordariales</taxon>
        <taxon>Podosporaceae</taxon>
        <taxon>Podospora</taxon>
    </lineage>
</organism>
<sequence>MKITSIIIAVQTAAFSTLTAALPGAPPNSIPIELTTRATCALHTQWEPSWRDGGYDRYRVRAWAEGYSDAANWHSTRVMLDKWCQSFRNVAGHYGAGLENPQCWLENDNLAYADISTFIGSHGHNLYTGMHQETVNQWRDWSKYTCDVDSHH</sequence>
<keyword evidence="3" id="KW-1185">Reference proteome</keyword>
<dbReference type="EMBL" id="MU865940">
    <property type="protein sequence ID" value="KAK4448898.1"/>
    <property type="molecule type" value="Genomic_DNA"/>
</dbReference>
<feature type="signal peptide" evidence="1">
    <location>
        <begin position="1"/>
        <end position="21"/>
    </location>
</feature>
<evidence type="ECO:0000256" key="1">
    <source>
        <dbReference type="SAM" id="SignalP"/>
    </source>
</evidence>
<evidence type="ECO:0008006" key="4">
    <source>
        <dbReference type="Google" id="ProtNLM"/>
    </source>
</evidence>
<name>A0AAV9GK36_9PEZI</name>
<evidence type="ECO:0000313" key="3">
    <source>
        <dbReference type="Proteomes" id="UP001321760"/>
    </source>
</evidence>
<reference evidence="2" key="2">
    <citation type="submission" date="2023-05" db="EMBL/GenBank/DDBJ databases">
        <authorList>
            <consortium name="Lawrence Berkeley National Laboratory"/>
            <person name="Steindorff A."/>
            <person name="Hensen N."/>
            <person name="Bonometti L."/>
            <person name="Westerberg I."/>
            <person name="Brannstrom I.O."/>
            <person name="Guillou S."/>
            <person name="Cros-Aarteil S."/>
            <person name="Calhoun S."/>
            <person name="Haridas S."/>
            <person name="Kuo A."/>
            <person name="Mondo S."/>
            <person name="Pangilinan J."/>
            <person name="Riley R."/>
            <person name="Labutti K."/>
            <person name="Andreopoulos B."/>
            <person name="Lipzen A."/>
            <person name="Chen C."/>
            <person name="Yanf M."/>
            <person name="Daum C."/>
            <person name="Ng V."/>
            <person name="Clum A."/>
            <person name="Ohm R."/>
            <person name="Martin F."/>
            <person name="Silar P."/>
            <person name="Natvig D."/>
            <person name="Lalanne C."/>
            <person name="Gautier V."/>
            <person name="Ament-Velasquez S.L."/>
            <person name="Kruys A."/>
            <person name="Hutchinson M.I."/>
            <person name="Powell A.J."/>
            <person name="Barry K."/>
            <person name="Miller A.N."/>
            <person name="Grigoriev I.V."/>
            <person name="Debuchy R."/>
            <person name="Gladieux P."/>
            <person name="Thoren M.H."/>
            <person name="Johannesson H."/>
        </authorList>
    </citation>
    <scope>NUCLEOTIDE SEQUENCE</scope>
    <source>
        <strain evidence="2">PSN243</strain>
    </source>
</reference>